<dbReference type="Proteomes" id="UP000886595">
    <property type="component" value="Unassembled WGS sequence"/>
</dbReference>
<gene>
    <name evidence="1" type="ORF">Bca52824_039459</name>
</gene>
<accession>A0A8X7RR60</accession>
<organism evidence="1 2">
    <name type="scientific">Brassica carinata</name>
    <name type="common">Ethiopian mustard</name>
    <name type="synonym">Abyssinian cabbage</name>
    <dbReference type="NCBI Taxonomy" id="52824"/>
    <lineage>
        <taxon>Eukaryota</taxon>
        <taxon>Viridiplantae</taxon>
        <taxon>Streptophyta</taxon>
        <taxon>Embryophyta</taxon>
        <taxon>Tracheophyta</taxon>
        <taxon>Spermatophyta</taxon>
        <taxon>Magnoliopsida</taxon>
        <taxon>eudicotyledons</taxon>
        <taxon>Gunneridae</taxon>
        <taxon>Pentapetalae</taxon>
        <taxon>rosids</taxon>
        <taxon>malvids</taxon>
        <taxon>Brassicales</taxon>
        <taxon>Brassicaceae</taxon>
        <taxon>Brassiceae</taxon>
        <taxon>Brassica</taxon>
    </lineage>
</organism>
<name>A0A8X7RR60_BRACI</name>
<reference evidence="1 2" key="1">
    <citation type="submission" date="2020-02" db="EMBL/GenBank/DDBJ databases">
        <authorList>
            <person name="Ma Q."/>
            <person name="Huang Y."/>
            <person name="Song X."/>
            <person name="Pei D."/>
        </authorList>
    </citation>
    <scope>NUCLEOTIDE SEQUENCE [LARGE SCALE GENOMIC DNA]</scope>
    <source>
        <strain evidence="1">Sxm20200214</strain>
        <tissue evidence="1">Leaf</tissue>
    </source>
</reference>
<dbReference type="AlphaFoldDB" id="A0A8X7RR60"/>
<keyword evidence="2" id="KW-1185">Reference proteome</keyword>
<comment type="caution">
    <text evidence="1">The sequence shown here is derived from an EMBL/GenBank/DDBJ whole genome shotgun (WGS) entry which is preliminary data.</text>
</comment>
<proteinExistence type="predicted"/>
<protein>
    <submittedName>
        <fullName evidence="1">Uncharacterized protein</fullName>
    </submittedName>
</protein>
<evidence type="ECO:0000313" key="2">
    <source>
        <dbReference type="Proteomes" id="UP000886595"/>
    </source>
</evidence>
<evidence type="ECO:0000313" key="1">
    <source>
        <dbReference type="EMBL" id="KAG2292790.1"/>
    </source>
</evidence>
<sequence>MRRCPHGGDRPELLYSASAQAEFLVPLIAVEECIGQYPGIPRGRILARPEVKLRILMLDSTGLACASRAYKGCNGLSRVSMPVSFMFVFVPGDNLVDSCTAICPEVSHNQCWDNLALCSLGTEDPGHALPKSEG</sequence>
<dbReference type="EMBL" id="JAAMPC010000009">
    <property type="protein sequence ID" value="KAG2292790.1"/>
    <property type="molecule type" value="Genomic_DNA"/>
</dbReference>